<sequence>ADVARRVLDCVSWIRGLGSCHLRVGPAWLFRLSPLSPTFNATLRFPRQSRFSALGRRNIASHRDPL</sequence>
<reference evidence="1 2" key="1">
    <citation type="journal article" date="2014" name="Agronomy (Basel)">
        <title>A Draft Genome Sequence for Ensete ventricosum, the Drought-Tolerant Tree Against Hunger.</title>
        <authorList>
            <person name="Harrison J."/>
            <person name="Moore K.A."/>
            <person name="Paszkiewicz K."/>
            <person name="Jones T."/>
            <person name="Grant M."/>
            <person name="Ambacheew D."/>
            <person name="Muzemil S."/>
            <person name="Studholme D.J."/>
        </authorList>
    </citation>
    <scope>NUCLEOTIDE SEQUENCE [LARGE SCALE GENOMIC DNA]</scope>
</reference>
<organism evidence="1 2">
    <name type="scientific">Ensete ventricosum</name>
    <name type="common">Abyssinian banana</name>
    <name type="synonym">Musa ensete</name>
    <dbReference type="NCBI Taxonomy" id="4639"/>
    <lineage>
        <taxon>Eukaryota</taxon>
        <taxon>Viridiplantae</taxon>
        <taxon>Streptophyta</taxon>
        <taxon>Embryophyta</taxon>
        <taxon>Tracheophyta</taxon>
        <taxon>Spermatophyta</taxon>
        <taxon>Magnoliopsida</taxon>
        <taxon>Liliopsida</taxon>
        <taxon>Zingiberales</taxon>
        <taxon>Musaceae</taxon>
        <taxon>Ensete</taxon>
    </lineage>
</organism>
<protein>
    <submittedName>
        <fullName evidence="1">Uncharacterized protein</fullName>
    </submittedName>
</protein>
<dbReference type="AlphaFoldDB" id="A0A426WVN7"/>
<evidence type="ECO:0000313" key="1">
    <source>
        <dbReference type="EMBL" id="RRT31279.1"/>
    </source>
</evidence>
<gene>
    <name evidence="1" type="ORF">B296_00032770</name>
</gene>
<feature type="non-terminal residue" evidence="1">
    <location>
        <position position="1"/>
    </location>
</feature>
<comment type="caution">
    <text evidence="1">The sequence shown here is derived from an EMBL/GenBank/DDBJ whole genome shotgun (WGS) entry which is preliminary data.</text>
</comment>
<accession>A0A426WVN7</accession>
<proteinExistence type="predicted"/>
<dbReference type="Proteomes" id="UP000287651">
    <property type="component" value="Unassembled WGS sequence"/>
</dbReference>
<evidence type="ECO:0000313" key="2">
    <source>
        <dbReference type="Proteomes" id="UP000287651"/>
    </source>
</evidence>
<name>A0A426WVN7_ENSVE</name>
<dbReference type="EMBL" id="AMZH03042158">
    <property type="protein sequence ID" value="RRT31279.1"/>
    <property type="molecule type" value="Genomic_DNA"/>
</dbReference>